<accession>A0A1P8N0C2</accession>
<proteinExistence type="predicted"/>
<dbReference type="InterPro" id="IPR028992">
    <property type="entry name" value="Hedgehog/Intein_dom"/>
</dbReference>
<dbReference type="EMBL" id="CP019312">
    <property type="protein sequence ID" value="APX13775.1"/>
    <property type="molecule type" value="Genomic_DNA"/>
</dbReference>
<sequence>MPVFYGYSALLGTQTTVNGSANNYAFAPSGTWRYTGETTYFVVNENDGATNFNGDGANNETVQTQERIGQIGEQTVTIDGTDRQLIWDYTFTVTDGTTTWQVAVIDVDLNNDNDLNDGADASATDEDGYFLVFPDGFPPADTDLTIGGITDNGELVPHTSLGGTVVCFASGMLIDTPQGPRAIETLEAGDLVLTADTGPQPIQWTGHTTVVAMDDLAPIVITAGTLGNEADLVVSPQHAILLSDWRAEILFGQEEVLIRAKDLLCMDGVYRKSGGRVTYHHILLDTHNVVRSHGIWSETLYPGSVAMGAVGDAARDEIARLFPDLNGYGPMCALCLKGYEAQLLAA</sequence>
<dbReference type="STRING" id="299262.BWR18_08570"/>
<dbReference type="Pfam" id="PF13403">
    <property type="entry name" value="Hint_2"/>
    <property type="match status" value="1"/>
</dbReference>
<evidence type="ECO:0000313" key="3">
    <source>
        <dbReference type="Proteomes" id="UP000186336"/>
    </source>
</evidence>
<dbReference type="RefSeq" id="WP_076630205.1">
    <property type="nucleotide sequence ID" value="NZ_CP019312.1"/>
</dbReference>
<name>A0A1P8N0C2_9RHOB</name>
<dbReference type="InterPro" id="IPR036844">
    <property type="entry name" value="Hint_dom_sf"/>
</dbReference>
<reference evidence="2 3" key="1">
    <citation type="submission" date="2017-01" db="EMBL/GenBank/DDBJ databases">
        <title>Complete genome of Tateyamaria omphalii DOK1-4 isolated from seawater in Dokdo.</title>
        <authorList>
            <person name="Kim J.H."/>
            <person name="Chi W.-J."/>
        </authorList>
    </citation>
    <scope>NUCLEOTIDE SEQUENCE [LARGE SCALE GENOMIC DNA]</scope>
    <source>
        <strain evidence="2 3">DOK1-4</strain>
    </source>
</reference>
<protein>
    <recommendedName>
        <fullName evidence="1">Hedgehog/Intein (Hint) domain-containing protein</fullName>
    </recommendedName>
</protein>
<keyword evidence="3" id="KW-1185">Reference proteome</keyword>
<dbReference type="KEGG" id="tom:BWR18_08570"/>
<dbReference type="AlphaFoldDB" id="A0A1P8N0C2"/>
<dbReference type="Proteomes" id="UP000186336">
    <property type="component" value="Chromosome"/>
</dbReference>
<gene>
    <name evidence="2" type="ORF">BWR18_08570</name>
</gene>
<dbReference type="Gene3D" id="2.170.16.10">
    <property type="entry name" value="Hedgehog/Intein (Hint) domain"/>
    <property type="match status" value="1"/>
</dbReference>
<evidence type="ECO:0000259" key="1">
    <source>
        <dbReference type="Pfam" id="PF13403"/>
    </source>
</evidence>
<dbReference type="OrthoDB" id="6305173at2"/>
<dbReference type="SUPFAM" id="SSF51294">
    <property type="entry name" value="Hedgehog/intein (Hint) domain"/>
    <property type="match status" value="1"/>
</dbReference>
<organism evidence="2 3">
    <name type="scientific">Tateyamaria omphalii</name>
    <dbReference type="NCBI Taxonomy" id="299262"/>
    <lineage>
        <taxon>Bacteria</taxon>
        <taxon>Pseudomonadati</taxon>
        <taxon>Pseudomonadota</taxon>
        <taxon>Alphaproteobacteria</taxon>
        <taxon>Rhodobacterales</taxon>
        <taxon>Roseobacteraceae</taxon>
        <taxon>Tateyamaria</taxon>
    </lineage>
</organism>
<evidence type="ECO:0000313" key="2">
    <source>
        <dbReference type="EMBL" id="APX13775.1"/>
    </source>
</evidence>
<feature type="domain" description="Hedgehog/Intein (Hint)" evidence="1">
    <location>
        <begin position="166"/>
        <end position="303"/>
    </location>
</feature>